<dbReference type="Proteomes" id="UP001153069">
    <property type="component" value="Unassembled WGS sequence"/>
</dbReference>
<feature type="domain" description="DNA2/NAM7 helicase helicase" evidence="3">
    <location>
        <begin position="871"/>
        <end position="951"/>
    </location>
</feature>
<keyword evidence="5" id="KW-0378">Hydrolase</keyword>
<accession>A0A9N8HSN9</accession>
<keyword evidence="5" id="KW-0547">Nucleotide-binding</keyword>
<dbReference type="GO" id="GO:0043186">
    <property type="term" value="C:P granule"/>
    <property type="evidence" value="ECO:0007669"/>
    <property type="project" value="TreeGrafter"/>
</dbReference>
<gene>
    <name evidence="5" type="ORF">SEMRO_1409_G270220.1</name>
</gene>
<feature type="domain" description="DNA2/NAM7 helicase helicase" evidence="3">
    <location>
        <begin position="986"/>
        <end position="1057"/>
    </location>
</feature>
<dbReference type="InterPro" id="IPR041677">
    <property type="entry name" value="DNA2/NAM7_AAA_11"/>
</dbReference>
<proteinExistence type="predicted"/>
<keyword evidence="6" id="KW-1185">Reference proteome</keyword>
<dbReference type="CDD" id="cd18808">
    <property type="entry name" value="SF1_C_Upf1"/>
    <property type="match status" value="1"/>
</dbReference>
<dbReference type="SUPFAM" id="SSF52540">
    <property type="entry name" value="P-loop containing nucleoside triphosphate hydrolases"/>
    <property type="match status" value="1"/>
</dbReference>
<dbReference type="GO" id="GO:0005829">
    <property type="term" value="C:cytosol"/>
    <property type="evidence" value="ECO:0007669"/>
    <property type="project" value="TreeGrafter"/>
</dbReference>
<dbReference type="Pfam" id="PF13086">
    <property type="entry name" value="AAA_11"/>
    <property type="match status" value="2"/>
</dbReference>
<dbReference type="PANTHER" id="PTHR10887:SF322">
    <property type="entry name" value="HELICASE MOV-10"/>
    <property type="match status" value="1"/>
</dbReference>
<feature type="domain" description="DNA2/NAM7 helicase-like C-terminal" evidence="4">
    <location>
        <begin position="1069"/>
        <end position="1293"/>
    </location>
</feature>
<keyword evidence="5" id="KW-0347">Helicase</keyword>
<dbReference type="InterPro" id="IPR041679">
    <property type="entry name" value="DNA2/NAM7-like_C"/>
</dbReference>
<feature type="compositionally biased region" description="Basic and acidic residues" evidence="2">
    <location>
        <begin position="17"/>
        <end position="27"/>
    </location>
</feature>
<dbReference type="Pfam" id="PF13087">
    <property type="entry name" value="AAA_12"/>
    <property type="match status" value="1"/>
</dbReference>
<organism evidence="5 6">
    <name type="scientific">Seminavis robusta</name>
    <dbReference type="NCBI Taxonomy" id="568900"/>
    <lineage>
        <taxon>Eukaryota</taxon>
        <taxon>Sar</taxon>
        <taxon>Stramenopiles</taxon>
        <taxon>Ochrophyta</taxon>
        <taxon>Bacillariophyta</taxon>
        <taxon>Bacillariophyceae</taxon>
        <taxon>Bacillariophycidae</taxon>
        <taxon>Naviculales</taxon>
        <taxon>Naviculaceae</taxon>
        <taxon>Seminavis</taxon>
    </lineage>
</organism>
<evidence type="ECO:0000259" key="3">
    <source>
        <dbReference type="Pfam" id="PF13086"/>
    </source>
</evidence>
<reference evidence="5" key="1">
    <citation type="submission" date="2020-06" db="EMBL/GenBank/DDBJ databases">
        <authorList>
            <consortium name="Plant Systems Biology data submission"/>
        </authorList>
    </citation>
    <scope>NUCLEOTIDE SEQUENCE</scope>
    <source>
        <strain evidence="5">D6</strain>
    </source>
</reference>
<dbReference type="GO" id="GO:0032574">
    <property type="term" value="F:5'-3' RNA helicase activity"/>
    <property type="evidence" value="ECO:0007669"/>
    <property type="project" value="InterPro"/>
</dbReference>
<comment type="caution">
    <text evidence="5">The sequence shown here is derived from an EMBL/GenBank/DDBJ whole genome shotgun (WGS) entry which is preliminary data.</text>
</comment>
<protein>
    <submittedName>
        <fullName evidence="5">Helicase MOV-10</fullName>
    </submittedName>
</protein>
<dbReference type="InterPro" id="IPR047187">
    <property type="entry name" value="SF1_C_Upf1"/>
</dbReference>
<dbReference type="EMBL" id="CAICTM010001407">
    <property type="protein sequence ID" value="CAB9523375.1"/>
    <property type="molecule type" value="Genomic_DNA"/>
</dbReference>
<dbReference type="InterPro" id="IPR026122">
    <property type="entry name" value="MOV-10/SDE3_DEXXQ/H-box"/>
</dbReference>
<sequence length="1383" mass="154785">MITANQFFQDTNAVGQEEEHPSRTTDRFSRWRRISNASWRLERLANAPVSTHPPQAVLDSMNRLLTHHSVGTAQHDHVHQDQFVLDMEAFLNAKQNTAASIHQDRQGVVVSSPLRLSTKTISKGLLTVSNSTNDDPFCMVAMAPNNNISSSSGVVMEFASYAKKIKHNLQSYIPVGYEEFEALQQQKQSDGDNEHSSSTLYYIMEIKARGETEGEMILGAGTTLEDVYLILGDDSSSNGSFGNPQDQSTASVGVKAKVISSQRWVQMLRDDPRDDNEEDLTWVFRELEDMPPMSLPQPVGANSCQGDNNGSDKSSLLLVVSLDEKSMNQLNSYSQSSADENAEKTITRGNLVLKFRRTALIRYSPMESQLSTAHFAIARSVQMVQYPSTEQDKVRKALEGALWNAERFIPEQKRQQWDGFPDVIICVVPHPALPFILSRWLQNPLSRKSNFDLAPCNLLMRLPYWQRYSPRDCPYIDLRWHFNEHVWMDLASARADLEQNVKAVKKSSIYHQSQRTSDAIEFDAKGLQQLCCDVEEAGSFLSRHELLRQGYVRRMLAALDIERLHCFEDIKKHDLYSVHWKGHTVEIPPPMTVSKFCPKCNPSGNFRGPNGLNCMYHMASVFYEDEFGKSPPPGKPIAIRSKSQIERLPRLLAMFPGESLIVKITVPGVAEDFPLISIGDLVRLYFRSPGDELKTEIIGEVADVVVKSEEVTIRLPSPYQRNSAITMGCFPYLQAILHTKDYVVDARAILQSGLPMSIDAIPITDQNRKELLDRLRFDVRFGFQGFRGFHIIQQTLRTFFYTPDVDQFIQVGMRKDKKKVALNRVKAENVEHWCRVLTPTKANDDHIVPVSDLKLPSNPEAPPPLKFVTSVNPEQQRAVTNIAYRNHGHAPYILQGPAGTGKSMCVCEGILQVLRVFPGAKILVCAPSDAACDVLASRLIALKHPKSILRINWWSRKVASVKPELLPSCPVDVLSGVFTVPSLEHLQRVDVVVCQCFVAECLDLVGQRGWTRSHFTHLFIDETSQAMECEALVPISKVGPRCSIVLAGDPKQLGPTIRNPVAASMGLGMSILERLSKLPLYASKRYCVNTQLVRNYRSNDALLTVPSSLFYGGSLKCYAPKAVTDPFENWGDLGAARFPLLLCNVSNGKERSKIDTPSFYNLEECHAIIALAKGLLRCKCKEGVEQLHTGQICVITPFRAQVLAMRLLLRNANIGGVSVGVVEDFQGQEAKVVFISTVLTRDHQRWNRSAVSSDGDKDGEVRGQQRFGFLHDPKRFNVAITRAHALCIVVGNANYLEQSGTYWSALMDHIKRNDGVLGAGGTSNSGDADPESNDDDQDDDAYGVDDLLRRVEELRLLGCGVEEDIHDLSHYYSDIPQWKVMLS</sequence>
<evidence type="ECO:0000256" key="1">
    <source>
        <dbReference type="ARBA" id="ARBA00023158"/>
    </source>
</evidence>
<name>A0A9N8HSN9_9STRA</name>
<dbReference type="InterPro" id="IPR045055">
    <property type="entry name" value="DNA2/NAM7-like"/>
</dbReference>
<dbReference type="OrthoDB" id="6513042at2759"/>
<evidence type="ECO:0000256" key="2">
    <source>
        <dbReference type="SAM" id="MobiDB-lite"/>
    </source>
</evidence>
<feature type="region of interest" description="Disordered" evidence="2">
    <location>
        <begin position="1"/>
        <end position="27"/>
    </location>
</feature>
<dbReference type="Gene3D" id="3.40.50.300">
    <property type="entry name" value="P-loop containing nucleotide triphosphate hydrolases"/>
    <property type="match status" value="2"/>
</dbReference>
<feature type="region of interest" description="Disordered" evidence="2">
    <location>
        <begin position="1317"/>
        <end position="1341"/>
    </location>
</feature>
<feature type="compositionally biased region" description="Polar residues" evidence="2">
    <location>
        <begin position="1"/>
        <end position="14"/>
    </location>
</feature>
<dbReference type="InterPro" id="IPR027417">
    <property type="entry name" value="P-loop_NTPase"/>
</dbReference>
<dbReference type="PANTHER" id="PTHR10887">
    <property type="entry name" value="DNA2/NAM7 HELICASE FAMILY"/>
    <property type="match status" value="1"/>
</dbReference>
<dbReference type="GO" id="GO:0035194">
    <property type="term" value="P:regulatory ncRNA-mediated post-transcriptional gene silencing"/>
    <property type="evidence" value="ECO:0007669"/>
    <property type="project" value="TreeGrafter"/>
</dbReference>
<evidence type="ECO:0000313" key="5">
    <source>
        <dbReference type="EMBL" id="CAB9523375.1"/>
    </source>
</evidence>
<keyword evidence="5" id="KW-0067">ATP-binding</keyword>
<feature type="compositionally biased region" description="Acidic residues" evidence="2">
    <location>
        <begin position="1328"/>
        <end position="1341"/>
    </location>
</feature>
<evidence type="ECO:0000313" key="6">
    <source>
        <dbReference type="Proteomes" id="UP001153069"/>
    </source>
</evidence>
<evidence type="ECO:0000259" key="4">
    <source>
        <dbReference type="Pfam" id="PF13087"/>
    </source>
</evidence>
<dbReference type="CDD" id="cd18038">
    <property type="entry name" value="DEXXQc_Helz-like"/>
    <property type="match status" value="1"/>
</dbReference>
<keyword evidence="1" id="KW-0943">RNA-mediated gene silencing</keyword>
<dbReference type="GO" id="GO:0003723">
    <property type="term" value="F:RNA binding"/>
    <property type="evidence" value="ECO:0007669"/>
    <property type="project" value="InterPro"/>
</dbReference>